<proteinExistence type="predicted"/>
<evidence type="ECO:0000313" key="3">
    <source>
        <dbReference type="Proteomes" id="UP000182508"/>
    </source>
</evidence>
<dbReference type="Proteomes" id="UP000182508">
    <property type="component" value="Unassembled WGS sequence"/>
</dbReference>
<sequence>MTKEDFLNQLSNNLQNIPEKDYDEIMAYFTEYFQEAGPDNEDKVIQDLGNPEEIASEIISSLGISKQSSENDWTNWDTEDNFDNQSNEWSTQILAPITGLNFQLYNLNIEVYLEPISQPTLTYFDDGNLTITQTSDGYLKLNEQTIQKEQSHIFHSLFLIGKMLTKRKTITLILPEGTQLQTIEGISNNGDVQLSQISASKISLNSYNGNIKLDHLENAIADIKSKNGDLQLTNCLLDNCKLETKNAGLICQNSQISNAIVINKNGNTKFEDGTLQQVNIENKNGNILINQTILNGKTSIDNKNGVIDIRLTSENLSRCQVQSQNKNGFTNISCDAGKDFPTQAHLKLKNKNGMINLQ</sequence>
<dbReference type="STRING" id="439219.SAMN02910293_00051"/>
<dbReference type="RefSeq" id="WP_074484889.1">
    <property type="nucleotide sequence ID" value="NZ_FMXP01000002.1"/>
</dbReference>
<evidence type="ECO:0000313" key="2">
    <source>
        <dbReference type="EMBL" id="SDB01682.1"/>
    </source>
</evidence>
<dbReference type="EMBL" id="FMXP01000002">
    <property type="protein sequence ID" value="SDB01682.1"/>
    <property type="molecule type" value="Genomic_DNA"/>
</dbReference>
<accession>A0A1G5ZZU4</accession>
<name>A0A1G5ZZU4_9STRE</name>
<keyword evidence="3" id="KW-1185">Reference proteome</keyword>
<dbReference type="Pfam" id="PF13349">
    <property type="entry name" value="DUF4097"/>
    <property type="match status" value="1"/>
</dbReference>
<gene>
    <name evidence="2" type="ORF">SAMN02910293_00051</name>
</gene>
<evidence type="ECO:0000259" key="1">
    <source>
        <dbReference type="Pfam" id="PF13349"/>
    </source>
</evidence>
<dbReference type="Pfam" id="PF22564">
    <property type="entry name" value="HAAS"/>
    <property type="match status" value="1"/>
</dbReference>
<dbReference type="AlphaFoldDB" id="A0A1G5ZZU4"/>
<feature type="domain" description="DUF4097" evidence="1">
    <location>
        <begin position="116"/>
        <end position="334"/>
    </location>
</feature>
<reference evidence="2 3" key="1">
    <citation type="submission" date="2016-10" db="EMBL/GenBank/DDBJ databases">
        <authorList>
            <person name="de Groot N.N."/>
        </authorList>
    </citation>
    <scope>NUCLEOTIDE SEQUENCE [LARGE SCALE GENOMIC DNA]</scope>
    <source>
        <strain evidence="2 3">A-4</strain>
    </source>
</reference>
<dbReference type="InterPro" id="IPR025164">
    <property type="entry name" value="Toastrack_DUF4097"/>
</dbReference>
<organism evidence="2 3">
    <name type="scientific">Streptococcus henryi</name>
    <dbReference type="NCBI Taxonomy" id="439219"/>
    <lineage>
        <taxon>Bacteria</taxon>
        <taxon>Bacillati</taxon>
        <taxon>Bacillota</taxon>
        <taxon>Bacilli</taxon>
        <taxon>Lactobacillales</taxon>
        <taxon>Streptococcaceae</taxon>
        <taxon>Streptococcus</taxon>
    </lineage>
</organism>
<protein>
    <recommendedName>
        <fullName evidence="1">DUF4097 domain-containing protein</fullName>
    </recommendedName>
</protein>
<dbReference type="eggNOG" id="COG4709">
    <property type="taxonomic scope" value="Bacteria"/>
</dbReference>